<organism evidence="2 3">
    <name type="scientific">Roseospira navarrensis</name>
    <dbReference type="NCBI Taxonomy" id="140058"/>
    <lineage>
        <taxon>Bacteria</taxon>
        <taxon>Pseudomonadati</taxon>
        <taxon>Pseudomonadota</taxon>
        <taxon>Alphaproteobacteria</taxon>
        <taxon>Rhodospirillales</taxon>
        <taxon>Rhodospirillaceae</taxon>
        <taxon>Roseospira</taxon>
    </lineage>
</organism>
<gene>
    <name evidence="2" type="ORF">GHC57_15445</name>
</gene>
<feature type="compositionally biased region" description="Low complexity" evidence="1">
    <location>
        <begin position="14"/>
        <end position="23"/>
    </location>
</feature>
<protein>
    <submittedName>
        <fullName evidence="2">Uncharacterized protein</fullName>
    </submittedName>
</protein>
<feature type="region of interest" description="Disordered" evidence="1">
    <location>
        <begin position="1"/>
        <end position="23"/>
    </location>
</feature>
<keyword evidence="3" id="KW-1185">Reference proteome</keyword>
<accession>A0A7X2D635</accession>
<reference evidence="2 3" key="1">
    <citation type="submission" date="2019-10" db="EMBL/GenBank/DDBJ databases">
        <title>Draft whole-genome sequence of the purple nonsulfur photosynthetic bacterium Roseospira navarrensis DSM 15114.</title>
        <authorList>
            <person name="Kyndt J.A."/>
            <person name="Meyer T.E."/>
        </authorList>
    </citation>
    <scope>NUCLEOTIDE SEQUENCE [LARGE SCALE GENOMIC DNA]</scope>
    <source>
        <strain evidence="2 3">DSM 15114</strain>
    </source>
</reference>
<dbReference type="EMBL" id="WIVE01000061">
    <property type="protein sequence ID" value="MQX37915.1"/>
    <property type="molecule type" value="Genomic_DNA"/>
</dbReference>
<evidence type="ECO:0000313" key="2">
    <source>
        <dbReference type="EMBL" id="MQX37915.1"/>
    </source>
</evidence>
<evidence type="ECO:0000313" key="3">
    <source>
        <dbReference type="Proteomes" id="UP000434582"/>
    </source>
</evidence>
<name>A0A7X2D635_9PROT</name>
<dbReference type="RefSeq" id="WP_153345868.1">
    <property type="nucleotide sequence ID" value="NZ_WIVE01000061.1"/>
</dbReference>
<proteinExistence type="predicted"/>
<dbReference type="AlphaFoldDB" id="A0A7X2D635"/>
<evidence type="ECO:0000256" key="1">
    <source>
        <dbReference type="SAM" id="MobiDB-lite"/>
    </source>
</evidence>
<comment type="caution">
    <text evidence="2">The sequence shown here is derived from an EMBL/GenBank/DDBJ whole genome shotgun (WGS) entry which is preliminary data.</text>
</comment>
<dbReference type="OrthoDB" id="3893742at2"/>
<dbReference type="Proteomes" id="UP000434582">
    <property type="component" value="Unassembled WGS sequence"/>
</dbReference>
<sequence>MSEPIPVPPDHDAPAPGTTPDPAGEVARLGAMVDRALTRLEETSAFAKQTARGPLLDIAGRLLAKPGGAQALYDRAARIEASGVFHATDWDHPEILQPSLATGTLAHADRPTATLELLSELRMLSIAQGDLLHPRISSEQAQHFLAQLLALNLNRLFGAQAEAERSNATLNAAIRNLVGFIAERIGYGEILACLSTEIDRILAQRPIMVDDVKLMVTRIAACLHDPGINSGGGGLGAARLVSALFGPTAGCREDPGLAVYRERLETLDDSALQQEARAFARAMHDTGLVSAYHPVFLRHVSALERGDLLGQALGLSSTGTEAFSCYAGLVYSLIDAAITPDTTQAVYGLALLLERGLLFDPAIGPALWGHIGLEPCPTAAQTLTAAFGDRQSPATLLLAGTISVLGQPLGIGQGNNPTCQAARALSMWALAAPDYLLHLLTRAARDHNITMVFEGQRLSSAALSAGLAPTPPIDVDPVSVVLVPHLDRLYIEMGRLCADRPGDPHAWVNSAMHGWWVGQDTALAVDLNTGGLAGDADRFVRLFHGLYHPLYNGNKPVTHPQPAGIAVTDSVGRFIGWHAISILRVGLGPSGEMRIYFYNPNYDGGQDWGHDVVVSTDSNGERFGESSLPFDRFAARLYLFHYDACEEGHTDAVPDDAVTAILDMARATWAAPRAGAA</sequence>